<dbReference type="GO" id="GO:0005829">
    <property type="term" value="C:cytosol"/>
    <property type="evidence" value="ECO:0007669"/>
    <property type="project" value="TreeGrafter"/>
</dbReference>
<dbReference type="SMART" id="SM00195">
    <property type="entry name" value="DSPc"/>
    <property type="match status" value="1"/>
</dbReference>
<dbReference type="InterPro" id="IPR020422">
    <property type="entry name" value="TYR_PHOSPHATASE_DUAL_dom"/>
</dbReference>
<dbReference type="AlphaFoldDB" id="A0A553PJS1"/>
<feature type="domain" description="Tyrosine specific protein phosphatases" evidence="7">
    <location>
        <begin position="188"/>
        <end position="246"/>
    </location>
</feature>
<keyword evidence="2" id="KW-0378">Hydrolase</keyword>
<dbReference type="PROSITE" id="PS50056">
    <property type="entry name" value="TYR_PHOSPHATASE_2"/>
    <property type="match status" value="1"/>
</dbReference>
<dbReference type="PROSITE" id="PS50054">
    <property type="entry name" value="TYR_PHOSPHATASE_DUAL"/>
    <property type="match status" value="1"/>
</dbReference>
<gene>
    <name evidence="8" type="ORF">TCAL_07722</name>
</gene>
<evidence type="ECO:0000256" key="2">
    <source>
        <dbReference type="ARBA" id="ARBA00022801"/>
    </source>
</evidence>
<dbReference type="STRING" id="6832.A0A553PJS1"/>
<keyword evidence="3" id="KW-0904">Protein phosphatase</keyword>
<comment type="similarity">
    <text evidence="1">Belongs to the protein-tyrosine phosphatase family. Non-receptor class dual specificity subfamily.</text>
</comment>
<dbReference type="OMA" id="CEPISAI"/>
<dbReference type="GO" id="GO:0007165">
    <property type="term" value="P:signal transduction"/>
    <property type="evidence" value="ECO:0007669"/>
    <property type="project" value="TreeGrafter"/>
</dbReference>
<dbReference type="Pfam" id="PF00782">
    <property type="entry name" value="DSPc"/>
    <property type="match status" value="1"/>
</dbReference>
<dbReference type="PANTHER" id="PTHR45948">
    <property type="entry name" value="DUAL SPECIFICITY PROTEIN PHOSPHATASE DDB_G0269404-RELATED"/>
    <property type="match status" value="1"/>
</dbReference>
<organism evidence="8 9">
    <name type="scientific">Tigriopus californicus</name>
    <name type="common">Marine copepod</name>
    <dbReference type="NCBI Taxonomy" id="6832"/>
    <lineage>
        <taxon>Eukaryota</taxon>
        <taxon>Metazoa</taxon>
        <taxon>Ecdysozoa</taxon>
        <taxon>Arthropoda</taxon>
        <taxon>Crustacea</taxon>
        <taxon>Multicrustacea</taxon>
        <taxon>Hexanauplia</taxon>
        <taxon>Copepoda</taxon>
        <taxon>Harpacticoida</taxon>
        <taxon>Harpacticidae</taxon>
        <taxon>Tigriopus</taxon>
    </lineage>
</organism>
<dbReference type="Gene3D" id="3.90.190.10">
    <property type="entry name" value="Protein tyrosine phosphatase superfamily"/>
    <property type="match status" value="1"/>
</dbReference>
<comment type="caution">
    <text evidence="8">The sequence shown here is derived from an EMBL/GenBank/DDBJ whole genome shotgun (WGS) entry which is preliminary data.</text>
</comment>
<evidence type="ECO:0000259" key="6">
    <source>
        <dbReference type="PROSITE" id="PS50054"/>
    </source>
</evidence>
<dbReference type="GO" id="GO:0004722">
    <property type="term" value="F:protein serine/threonine phosphatase activity"/>
    <property type="evidence" value="ECO:0007669"/>
    <property type="project" value="UniProtKB-EC"/>
</dbReference>
<dbReference type="CDD" id="cd14498">
    <property type="entry name" value="DSP"/>
    <property type="match status" value="1"/>
</dbReference>
<name>A0A553PJS1_TIGCA</name>
<comment type="catalytic activity">
    <reaction evidence="5">
        <text>O-phospho-L-threonyl-[protein] + H2O = L-threonyl-[protein] + phosphate</text>
        <dbReference type="Rhea" id="RHEA:47004"/>
        <dbReference type="Rhea" id="RHEA-COMP:11060"/>
        <dbReference type="Rhea" id="RHEA-COMP:11605"/>
        <dbReference type="ChEBI" id="CHEBI:15377"/>
        <dbReference type="ChEBI" id="CHEBI:30013"/>
        <dbReference type="ChEBI" id="CHEBI:43474"/>
        <dbReference type="ChEBI" id="CHEBI:61977"/>
        <dbReference type="EC" id="3.1.3.16"/>
    </reaction>
</comment>
<dbReference type="Proteomes" id="UP000318571">
    <property type="component" value="Chromosome 11"/>
</dbReference>
<comment type="catalytic activity">
    <reaction evidence="4">
        <text>O-phospho-L-seryl-[protein] + H2O = L-seryl-[protein] + phosphate</text>
        <dbReference type="Rhea" id="RHEA:20629"/>
        <dbReference type="Rhea" id="RHEA-COMP:9863"/>
        <dbReference type="Rhea" id="RHEA-COMP:11604"/>
        <dbReference type="ChEBI" id="CHEBI:15377"/>
        <dbReference type="ChEBI" id="CHEBI:29999"/>
        <dbReference type="ChEBI" id="CHEBI:43474"/>
        <dbReference type="ChEBI" id="CHEBI:83421"/>
        <dbReference type="EC" id="3.1.3.16"/>
    </reaction>
</comment>
<reference evidence="8 9" key="1">
    <citation type="journal article" date="2018" name="Nat. Ecol. Evol.">
        <title>Genomic signatures of mitonuclear coevolution across populations of Tigriopus californicus.</title>
        <authorList>
            <person name="Barreto F.S."/>
            <person name="Watson E.T."/>
            <person name="Lima T.G."/>
            <person name="Willett C.S."/>
            <person name="Edmands S."/>
            <person name="Li W."/>
            <person name="Burton R.S."/>
        </authorList>
    </citation>
    <scope>NUCLEOTIDE SEQUENCE [LARGE SCALE GENOMIC DNA]</scope>
    <source>
        <strain evidence="8 9">San Diego</strain>
    </source>
</reference>
<feature type="domain" description="Tyrosine-protein phosphatase" evidence="6">
    <location>
        <begin position="110"/>
        <end position="268"/>
    </location>
</feature>
<dbReference type="InterPro" id="IPR029021">
    <property type="entry name" value="Prot-tyrosine_phosphatase-like"/>
</dbReference>
<proteinExistence type="inferred from homology"/>
<dbReference type="GO" id="GO:0004725">
    <property type="term" value="F:protein tyrosine phosphatase activity"/>
    <property type="evidence" value="ECO:0007669"/>
    <property type="project" value="TreeGrafter"/>
</dbReference>
<evidence type="ECO:0000313" key="8">
    <source>
        <dbReference type="EMBL" id="TRY77927.1"/>
    </source>
</evidence>
<dbReference type="SUPFAM" id="SSF52799">
    <property type="entry name" value="(Phosphotyrosine protein) phosphatases II"/>
    <property type="match status" value="1"/>
</dbReference>
<evidence type="ECO:0000259" key="7">
    <source>
        <dbReference type="PROSITE" id="PS50056"/>
    </source>
</evidence>
<evidence type="ECO:0000256" key="1">
    <source>
        <dbReference type="ARBA" id="ARBA00008601"/>
    </source>
</evidence>
<sequence length="274" mass="29951">MASMILSAKCSGMAAIRDCEPISAIVAHTSPAGNGEVAFSDWKKSSANRPVMSQIHFTGSSNCVQFQANPFKADLCQACLGKIGNHSGATPREISAALEYSVDQVPSSILPNARNGKLFVGGYKASINKTFLINNQVCLIVNTCPSLPLTMGSKYVKQLKNRNEDSSLNFRELTIDWQDSATQIISLSEITDTYKIIGDTLKTGESALIHCAQGKSRSVILAMGFLIFSGVCLSVDEALQWMKDKRQMSEPNPVFILQLKEMEKHLIAWARNKQ</sequence>
<keyword evidence="9" id="KW-1185">Reference proteome</keyword>
<accession>A0A553PJS1</accession>
<dbReference type="EMBL" id="VCGU01000003">
    <property type="protein sequence ID" value="TRY77927.1"/>
    <property type="molecule type" value="Genomic_DNA"/>
</dbReference>
<dbReference type="InterPro" id="IPR000387">
    <property type="entry name" value="Tyr_Pase_dom"/>
</dbReference>
<dbReference type="PANTHER" id="PTHR45948:SF2">
    <property type="entry name" value="DUAL SPECIFICITY PROTEIN PHOSPHATASE"/>
    <property type="match status" value="1"/>
</dbReference>
<evidence type="ECO:0000313" key="9">
    <source>
        <dbReference type="Proteomes" id="UP000318571"/>
    </source>
</evidence>
<evidence type="ECO:0000256" key="4">
    <source>
        <dbReference type="ARBA" id="ARBA00047761"/>
    </source>
</evidence>
<dbReference type="InterPro" id="IPR000340">
    <property type="entry name" value="Dual-sp_phosphatase_cat-dom"/>
</dbReference>
<protein>
    <submittedName>
        <fullName evidence="8">Uncharacterized protein</fullName>
    </submittedName>
</protein>
<evidence type="ECO:0000256" key="3">
    <source>
        <dbReference type="ARBA" id="ARBA00022912"/>
    </source>
</evidence>
<evidence type="ECO:0000256" key="5">
    <source>
        <dbReference type="ARBA" id="ARBA00048336"/>
    </source>
</evidence>